<dbReference type="EMBL" id="JBHTMB010000219">
    <property type="protein sequence ID" value="MFD1236358.1"/>
    <property type="molecule type" value="Genomic_DNA"/>
</dbReference>
<proteinExistence type="predicted"/>
<reference evidence="3" key="1">
    <citation type="journal article" date="2019" name="Int. J. Syst. Evol. Microbiol.">
        <title>The Global Catalogue of Microorganisms (GCM) 10K type strain sequencing project: providing services to taxonomists for standard genome sequencing and annotation.</title>
        <authorList>
            <consortium name="The Broad Institute Genomics Platform"/>
            <consortium name="The Broad Institute Genome Sequencing Center for Infectious Disease"/>
            <person name="Wu L."/>
            <person name="Ma J."/>
        </authorList>
    </citation>
    <scope>NUCLEOTIDE SEQUENCE [LARGE SCALE GENOMIC DNA]</scope>
    <source>
        <strain evidence="3">CCUG 49018</strain>
    </source>
</reference>
<feature type="domain" description="SnoaL-like" evidence="1">
    <location>
        <begin position="28"/>
        <end position="80"/>
    </location>
</feature>
<evidence type="ECO:0000313" key="2">
    <source>
        <dbReference type="EMBL" id="MFD1236358.1"/>
    </source>
</evidence>
<protein>
    <submittedName>
        <fullName evidence="2">Nuclear transport factor 2 family protein</fullName>
    </submittedName>
</protein>
<dbReference type="SUPFAM" id="SSF54427">
    <property type="entry name" value="NTF2-like"/>
    <property type="match status" value="1"/>
</dbReference>
<dbReference type="Proteomes" id="UP001597182">
    <property type="component" value="Unassembled WGS sequence"/>
</dbReference>
<gene>
    <name evidence="2" type="ORF">ACFQ34_23975</name>
</gene>
<organism evidence="2 3">
    <name type="scientific">Pseudonocardia benzenivorans</name>
    <dbReference type="NCBI Taxonomy" id="228005"/>
    <lineage>
        <taxon>Bacteria</taxon>
        <taxon>Bacillati</taxon>
        <taxon>Actinomycetota</taxon>
        <taxon>Actinomycetes</taxon>
        <taxon>Pseudonocardiales</taxon>
        <taxon>Pseudonocardiaceae</taxon>
        <taxon>Pseudonocardia</taxon>
    </lineage>
</organism>
<dbReference type="PANTHER" id="PTHR41252">
    <property type="entry name" value="BLR2505 PROTEIN"/>
    <property type="match status" value="1"/>
</dbReference>
<keyword evidence="3" id="KW-1185">Reference proteome</keyword>
<comment type="caution">
    <text evidence="2">The sequence shown here is derived from an EMBL/GenBank/DDBJ whole genome shotgun (WGS) entry which is preliminary data.</text>
</comment>
<dbReference type="InterPro" id="IPR037401">
    <property type="entry name" value="SnoaL-like"/>
</dbReference>
<name>A0ABW3VN17_9PSEU</name>
<dbReference type="InterPro" id="IPR032710">
    <property type="entry name" value="NTF2-like_dom_sf"/>
</dbReference>
<dbReference type="RefSeq" id="WP_083845326.1">
    <property type="nucleotide sequence ID" value="NZ_BAABKS010000012.1"/>
</dbReference>
<dbReference type="PANTHER" id="PTHR41252:SF1">
    <property type="entry name" value="BLR2505 PROTEIN"/>
    <property type="match status" value="1"/>
</dbReference>
<evidence type="ECO:0000259" key="1">
    <source>
        <dbReference type="Pfam" id="PF12680"/>
    </source>
</evidence>
<accession>A0ABW3VN17</accession>
<dbReference type="Gene3D" id="3.10.450.50">
    <property type="match status" value="1"/>
</dbReference>
<evidence type="ECO:0000313" key="3">
    <source>
        <dbReference type="Proteomes" id="UP001597182"/>
    </source>
</evidence>
<sequence length="102" mass="10968">MSATTCCRLTPSGVFGGFYSRAVARFDPDTPTNPTLRSIVADGDVAVAQWRTTGRTVTGADYDNSYCVVFTVRDGRIAEVPEHLDTAHFEQALFGPAAVPAR</sequence>
<dbReference type="Pfam" id="PF12680">
    <property type="entry name" value="SnoaL_2"/>
    <property type="match status" value="1"/>
</dbReference>